<organism evidence="7">
    <name type="scientific">Archaeoglobus fulgidus</name>
    <dbReference type="NCBI Taxonomy" id="2234"/>
    <lineage>
        <taxon>Archaea</taxon>
        <taxon>Methanobacteriati</taxon>
        <taxon>Methanobacteriota</taxon>
        <taxon>Archaeoglobi</taxon>
        <taxon>Archaeoglobales</taxon>
        <taxon>Archaeoglobaceae</taxon>
        <taxon>Archaeoglobus</taxon>
    </lineage>
</organism>
<dbReference type="PANTHER" id="PTHR42198">
    <property type="entry name" value="INTEGRAL MEMBRANE PROTEIN"/>
    <property type="match status" value="1"/>
</dbReference>
<proteinExistence type="predicted"/>
<evidence type="ECO:0000256" key="4">
    <source>
        <dbReference type="ARBA" id="ARBA00023136"/>
    </source>
</evidence>
<keyword evidence="4 6" id="KW-0472">Membrane</keyword>
<evidence type="ECO:0000256" key="1">
    <source>
        <dbReference type="ARBA" id="ARBA00004141"/>
    </source>
</evidence>
<feature type="transmembrane region" description="Helical" evidence="6">
    <location>
        <begin position="124"/>
        <end position="140"/>
    </location>
</feature>
<dbReference type="SMART" id="SM01415">
    <property type="entry name" value="DUF106"/>
    <property type="match status" value="1"/>
</dbReference>
<dbReference type="InterPro" id="IPR002809">
    <property type="entry name" value="EMC3/TMCO1"/>
</dbReference>
<evidence type="ECO:0000256" key="2">
    <source>
        <dbReference type="ARBA" id="ARBA00022692"/>
    </source>
</evidence>
<gene>
    <name evidence="7" type="ORF">ENP88_01790</name>
</gene>
<dbReference type="InterPro" id="IPR038978">
    <property type="entry name" value="MJ0935"/>
</dbReference>
<dbReference type="GO" id="GO:0016020">
    <property type="term" value="C:membrane"/>
    <property type="evidence" value="ECO:0007669"/>
    <property type="project" value="UniProtKB-SubCell"/>
</dbReference>
<keyword evidence="3 6" id="KW-1133">Transmembrane helix</keyword>
<feature type="transmembrane region" description="Helical" evidence="6">
    <location>
        <begin position="183"/>
        <end position="204"/>
    </location>
</feature>
<name>A0A7J2TIK3_ARCFL</name>
<dbReference type="PANTHER" id="PTHR42198:SF1">
    <property type="entry name" value="INTEGRAL MEMBRANE PROTEIN"/>
    <property type="match status" value="1"/>
</dbReference>
<dbReference type="Pfam" id="PF01956">
    <property type="entry name" value="EMC3_TMCO1"/>
    <property type="match status" value="1"/>
</dbReference>
<comment type="caution">
    <text evidence="7">The sequence shown here is derived from an EMBL/GenBank/DDBJ whole genome shotgun (WGS) entry which is preliminary data.</text>
</comment>
<keyword evidence="5" id="KW-0175">Coiled coil</keyword>
<dbReference type="AlphaFoldDB" id="A0A7J2TIK3"/>
<keyword evidence="2 6" id="KW-0812">Transmembrane</keyword>
<dbReference type="EMBL" id="DSLA01000032">
    <property type="protein sequence ID" value="HEH34891.1"/>
    <property type="molecule type" value="Genomic_DNA"/>
</dbReference>
<comment type="subcellular location">
    <subcellularLocation>
        <location evidence="1">Membrane</location>
        <topology evidence="1">Multi-pass membrane protein</topology>
    </subcellularLocation>
</comment>
<feature type="coiled-coil region" evidence="5">
    <location>
        <begin position="67"/>
        <end position="123"/>
    </location>
</feature>
<feature type="transmembrane region" description="Helical" evidence="6">
    <location>
        <begin position="12"/>
        <end position="34"/>
    </location>
</feature>
<evidence type="ECO:0000256" key="3">
    <source>
        <dbReference type="ARBA" id="ARBA00022989"/>
    </source>
</evidence>
<evidence type="ECO:0000256" key="6">
    <source>
        <dbReference type="SAM" id="Phobius"/>
    </source>
</evidence>
<evidence type="ECO:0000313" key="7">
    <source>
        <dbReference type="EMBL" id="HEH34891.1"/>
    </source>
</evidence>
<protein>
    <submittedName>
        <fullName evidence="7">DUF106 domain-containing protein</fullName>
    </submittedName>
</protein>
<evidence type="ECO:0000256" key="5">
    <source>
        <dbReference type="SAM" id="Coils"/>
    </source>
</evidence>
<feature type="transmembrane region" description="Helical" evidence="6">
    <location>
        <begin position="46"/>
        <end position="64"/>
    </location>
</feature>
<sequence length="212" mass="25456">MKSFISKVVMFFGFMFLFGIILSYDFRIFLALLMEIIFSPLIELEFHHLVFLMAILTALYSNLIQKYAVDHRRLKELQKKISEYQKEYIEAVKKKNQFKLKQLEQKKDEIRLLQNELMGMQLKPMAYTFIVTIPIWAWLWERAYISYRNVNFGEPILEGFRVKNELFEITSPFLGTIHAHDPVFIFPWWLFWYLLCSILFGQIFKKILKVGA</sequence>
<reference evidence="7" key="1">
    <citation type="journal article" date="2020" name="mSystems">
        <title>Genome- and Community-Level Interaction Insights into Carbon Utilization and Element Cycling Functions of Hydrothermarchaeota in Hydrothermal Sediment.</title>
        <authorList>
            <person name="Zhou Z."/>
            <person name="Liu Y."/>
            <person name="Xu W."/>
            <person name="Pan J."/>
            <person name="Luo Z.H."/>
            <person name="Li M."/>
        </authorList>
    </citation>
    <scope>NUCLEOTIDE SEQUENCE [LARGE SCALE GENOMIC DNA]</scope>
    <source>
        <strain evidence="7">SpSt-26</strain>
    </source>
</reference>
<accession>A0A7J2TIK3</accession>